<accession>A0AAV5TVS0</accession>
<comment type="caution">
    <text evidence="3">The sequence shown here is derived from an EMBL/GenBank/DDBJ whole genome shotgun (WGS) entry which is preliminary data.</text>
</comment>
<dbReference type="InterPro" id="IPR002347">
    <property type="entry name" value="SDR_fam"/>
</dbReference>
<name>A0AAV5TVS0_9BILA</name>
<dbReference type="AlphaFoldDB" id="A0AAV5TVS0"/>
<dbReference type="SUPFAM" id="SSF51735">
    <property type="entry name" value="NAD(P)-binding Rossmann-fold domains"/>
    <property type="match status" value="1"/>
</dbReference>
<dbReference type="GO" id="GO:0016491">
    <property type="term" value="F:oxidoreductase activity"/>
    <property type="evidence" value="ECO:0007669"/>
    <property type="project" value="UniProtKB-KW"/>
</dbReference>
<keyword evidence="1" id="KW-0560">Oxidoreductase</keyword>
<organism evidence="3 4">
    <name type="scientific">Pristionchus entomophagus</name>
    <dbReference type="NCBI Taxonomy" id="358040"/>
    <lineage>
        <taxon>Eukaryota</taxon>
        <taxon>Metazoa</taxon>
        <taxon>Ecdysozoa</taxon>
        <taxon>Nematoda</taxon>
        <taxon>Chromadorea</taxon>
        <taxon>Rhabditida</taxon>
        <taxon>Rhabditina</taxon>
        <taxon>Diplogasteromorpha</taxon>
        <taxon>Diplogasteroidea</taxon>
        <taxon>Neodiplogasteridae</taxon>
        <taxon>Pristionchus</taxon>
    </lineage>
</organism>
<dbReference type="PRINTS" id="PR00080">
    <property type="entry name" value="SDRFAMILY"/>
</dbReference>
<reference evidence="3" key="1">
    <citation type="submission" date="2023-10" db="EMBL/GenBank/DDBJ databases">
        <title>Genome assembly of Pristionchus species.</title>
        <authorList>
            <person name="Yoshida K."/>
            <person name="Sommer R.J."/>
        </authorList>
    </citation>
    <scope>NUCLEOTIDE SEQUENCE</scope>
    <source>
        <strain evidence="3">RS0144</strain>
    </source>
</reference>
<dbReference type="PRINTS" id="PR00081">
    <property type="entry name" value="GDHRDH"/>
</dbReference>
<dbReference type="EMBL" id="BTSX01000005">
    <property type="protein sequence ID" value="GMS98192.1"/>
    <property type="molecule type" value="Genomic_DNA"/>
</dbReference>
<evidence type="ECO:0000313" key="4">
    <source>
        <dbReference type="Proteomes" id="UP001432027"/>
    </source>
</evidence>
<dbReference type="PANTHER" id="PTHR43157:SF31">
    <property type="entry name" value="PHOSPHATIDYLINOSITOL-GLYCAN BIOSYNTHESIS CLASS F PROTEIN"/>
    <property type="match status" value="1"/>
</dbReference>
<dbReference type="Gene3D" id="3.40.50.720">
    <property type="entry name" value="NAD(P)-binding Rossmann-like Domain"/>
    <property type="match status" value="1"/>
</dbReference>
<dbReference type="PANTHER" id="PTHR43157">
    <property type="entry name" value="PHOSPHATIDYLINOSITOL-GLYCAN BIOSYNTHESIS CLASS F PROTEIN-RELATED"/>
    <property type="match status" value="1"/>
</dbReference>
<dbReference type="Pfam" id="PF00106">
    <property type="entry name" value="adh_short"/>
    <property type="match status" value="1"/>
</dbReference>
<dbReference type="InterPro" id="IPR036291">
    <property type="entry name" value="NAD(P)-bd_dom_sf"/>
</dbReference>
<sequence length="247" mass="27064">QVYMLCRSQERAEAAKREMVEGGCASSLLIFLQCDTSSFESVRKCAKRLGELESRLDILVNNAGMSAGAFKKTEDGHESCWHANHLGPFLLTELLLPLLEKSTEGRIVIVASALHSRASKLDLNTIDTESGFTGSIDAYNKSKLANVMHARELARRLKERGSTVIVNSLHPGVIKTDIGKEFGTGFKVFLSVGQIFMKSRKQGAQTSLYLALSTKVKGSSGGYYSDCKRASESAKAKDDAECRKLYE</sequence>
<feature type="non-terminal residue" evidence="3">
    <location>
        <position position="1"/>
    </location>
</feature>
<comment type="similarity">
    <text evidence="2">Belongs to the short-chain dehydrogenases/reductases (SDR) family.</text>
</comment>
<proteinExistence type="inferred from homology"/>
<gene>
    <name evidence="3" type="ORF">PENTCL1PPCAC_20367</name>
</gene>
<protein>
    <recommendedName>
        <fullName evidence="5">Dehydrogenase</fullName>
    </recommendedName>
</protein>
<evidence type="ECO:0000313" key="3">
    <source>
        <dbReference type="EMBL" id="GMS98192.1"/>
    </source>
</evidence>
<evidence type="ECO:0000256" key="2">
    <source>
        <dbReference type="RuleBase" id="RU000363"/>
    </source>
</evidence>
<dbReference type="Proteomes" id="UP001432027">
    <property type="component" value="Unassembled WGS sequence"/>
</dbReference>
<evidence type="ECO:0008006" key="5">
    <source>
        <dbReference type="Google" id="ProtNLM"/>
    </source>
</evidence>
<feature type="non-terminal residue" evidence="3">
    <location>
        <position position="247"/>
    </location>
</feature>
<keyword evidence="4" id="KW-1185">Reference proteome</keyword>
<evidence type="ECO:0000256" key="1">
    <source>
        <dbReference type="ARBA" id="ARBA00023002"/>
    </source>
</evidence>